<sequence length="271" mass="30541">MVLASRSVDLEISKKLKNGNAFGKKLQKCRNISILESLKDDYKQIHKSHSRRYIELKSSFQRNTNQLLLTELALCGCAQYNDISKDRLEKDKKQHNEESNSAMASFEKNGNLLVDCGLLLKIENKSQTCTHVSTYSMREYVKYLENCTTCTPVRFVSLKGPETRASITRPTVTVTNGCSSLNQLAQTTEQRQLNHFLGFPATIAIIIKQSTKKRQHFSLSVLGSYMAISKFIDTPCSRSQAVTDIATSTNSQRDVSTPRTQFDDDPRGEDP</sequence>
<dbReference type="EMBL" id="KQ435898">
    <property type="protein sequence ID" value="KOX69163.1"/>
    <property type="molecule type" value="Genomic_DNA"/>
</dbReference>
<organism evidence="2 3">
    <name type="scientific">Melipona quadrifasciata</name>
    <dbReference type="NCBI Taxonomy" id="166423"/>
    <lineage>
        <taxon>Eukaryota</taxon>
        <taxon>Metazoa</taxon>
        <taxon>Ecdysozoa</taxon>
        <taxon>Arthropoda</taxon>
        <taxon>Hexapoda</taxon>
        <taxon>Insecta</taxon>
        <taxon>Pterygota</taxon>
        <taxon>Neoptera</taxon>
        <taxon>Endopterygota</taxon>
        <taxon>Hymenoptera</taxon>
        <taxon>Apocrita</taxon>
        <taxon>Aculeata</taxon>
        <taxon>Apoidea</taxon>
        <taxon>Anthophila</taxon>
        <taxon>Apidae</taxon>
        <taxon>Melipona</taxon>
    </lineage>
</organism>
<reference evidence="2 3" key="1">
    <citation type="submission" date="2015-07" db="EMBL/GenBank/DDBJ databases">
        <title>The genome of Melipona quadrifasciata.</title>
        <authorList>
            <person name="Pan H."/>
            <person name="Kapheim K."/>
        </authorList>
    </citation>
    <scope>NUCLEOTIDE SEQUENCE [LARGE SCALE GENOMIC DNA]</scope>
    <source>
        <strain evidence="2">0111107301</strain>
        <tissue evidence="2">Whole body</tissue>
    </source>
</reference>
<evidence type="ECO:0000313" key="3">
    <source>
        <dbReference type="Proteomes" id="UP000053105"/>
    </source>
</evidence>
<name>A0A0M8ZT86_9HYME</name>
<feature type="compositionally biased region" description="Polar residues" evidence="1">
    <location>
        <begin position="243"/>
        <end position="260"/>
    </location>
</feature>
<evidence type="ECO:0000256" key="1">
    <source>
        <dbReference type="SAM" id="MobiDB-lite"/>
    </source>
</evidence>
<feature type="region of interest" description="Disordered" evidence="1">
    <location>
        <begin position="243"/>
        <end position="271"/>
    </location>
</feature>
<dbReference type="AlphaFoldDB" id="A0A0M8ZT86"/>
<accession>A0A0M8ZT86</accession>
<keyword evidence="3" id="KW-1185">Reference proteome</keyword>
<proteinExistence type="predicted"/>
<gene>
    <name evidence="2" type="ORF">WN51_06316</name>
</gene>
<protein>
    <submittedName>
        <fullName evidence="2">Uncharacterized protein</fullName>
    </submittedName>
</protein>
<evidence type="ECO:0000313" key="2">
    <source>
        <dbReference type="EMBL" id="KOX69163.1"/>
    </source>
</evidence>
<feature type="compositionally biased region" description="Basic and acidic residues" evidence="1">
    <location>
        <begin position="261"/>
        <end position="271"/>
    </location>
</feature>
<dbReference type="Proteomes" id="UP000053105">
    <property type="component" value="Unassembled WGS sequence"/>
</dbReference>